<feature type="compositionally biased region" description="Polar residues" evidence="1">
    <location>
        <begin position="1"/>
        <end position="16"/>
    </location>
</feature>
<reference evidence="2 3" key="1">
    <citation type="submission" date="2016-03" db="EMBL/GenBank/DDBJ databases">
        <title>Cyphomyrmex costatus WGS genome.</title>
        <authorList>
            <person name="Nygaard S."/>
            <person name="Hu H."/>
            <person name="Boomsma J."/>
            <person name="Zhang G."/>
        </authorList>
    </citation>
    <scope>NUCLEOTIDE SEQUENCE [LARGE SCALE GENOMIC DNA]</scope>
    <source>
        <strain evidence="2">MS0001</strain>
        <tissue evidence="2">Whole body</tissue>
    </source>
</reference>
<dbReference type="AlphaFoldDB" id="A0A151IQI4"/>
<evidence type="ECO:0000313" key="2">
    <source>
        <dbReference type="EMBL" id="KYN08408.1"/>
    </source>
</evidence>
<proteinExistence type="predicted"/>
<organism evidence="2 3">
    <name type="scientific">Cyphomyrmex costatus</name>
    <dbReference type="NCBI Taxonomy" id="456900"/>
    <lineage>
        <taxon>Eukaryota</taxon>
        <taxon>Metazoa</taxon>
        <taxon>Ecdysozoa</taxon>
        <taxon>Arthropoda</taxon>
        <taxon>Hexapoda</taxon>
        <taxon>Insecta</taxon>
        <taxon>Pterygota</taxon>
        <taxon>Neoptera</taxon>
        <taxon>Endopterygota</taxon>
        <taxon>Hymenoptera</taxon>
        <taxon>Apocrita</taxon>
        <taxon>Aculeata</taxon>
        <taxon>Formicoidea</taxon>
        <taxon>Formicidae</taxon>
        <taxon>Myrmicinae</taxon>
        <taxon>Cyphomyrmex</taxon>
    </lineage>
</organism>
<sequence>LIFSNATDIRSSSQLHKGNPMISRPSFAKGNEQYRVGKMYGGPRSRARGGRDPGGSRAETRAKTRVNRRLRRHAPYLP</sequence>
<dbReference type="Proteomes" id="UP000078542">
    <property type="component" value="Unassembled WGS sequence"/>
</dbReference>
<feature type="non-terminal residue" evidence="2">
    <location>
        <position position="1"/>
    </location>
</feature>
<feature type="region of interest" description="Disordered" evidence="1">
    <location>
        <begin position="1"/>
        <end position="78"/>
    </location>
</feature>
<protein>
    <submittedName>
        <fullName evidence="2">Uncharacterized protein</fullName>
    </submittedName>
</protein>
<keyword evidence="3" id="KW-1185">Reference proteome</keyword>
<gene>
    <name evidence="2" type="ORF">ALC62_00605</name>
</gene>
<feature type="compositionally biased region" description="Basic residues" evidence="1">
    <location>
        <begin position="63"/>
        <end position="78"/>
    </location>
</feature>
<evidence type="ECO:0000256" key="1">
    <source>
        <dbReference type="SAM" id="MobiDB-lite"/>
    </source>
</evidence>
<dbReference type="EMBL" id="KQ976779">
    <property type="protein sequence ID" value="KYN08408.1"/>
    <property type="molecule type" value="Genomic_DNA"/>
</dbReference>
<accession>A0A151IQI4</accession>
<name>A0A151IQI4_9HYME</name>
<evidence type="ECO:0000313" key="3">
    <source>
        <dbReference type="Proteomes" id="UP000078542"/>
    </source>
</evidence>